<evidence type="ECO:0000313" key="3">
    <source>
        <dbReference type="Proteomes" id="UP000240971"/>
    </source>
</evidence>
<dbReference type="InterPro" id="IPR010621">
    <property type="entry name" value="DUF1214"/>
</dbReference>
<dbReference type="SUPFAM" id="SSF160935">
    <property type="entry name" value="VPA0735-like"/>
    <property type="match status" value="1"/>
</dbReference>
<keyword evidence="3" id="KW-1185">Reference proteome</keyword>
<dbReference type="InterPro" id="IPR037049">
    <property type="entry name" value="DUF1214_C_sf"/>
</dbReference>
<dbReference type="Gene3D" id="1.10.3360.10">
    <property type="entry name" value="VPA0735-like domain"/>
    <property type="match status" value="1"/>
</dbReference>
<accession>A0A2P8HQ21</accession>
<dbReference type="PANTHER" id="PTHR36509">
    <property type="entry name" value="BLL3101 PROTEIN"/>
    <property type="match status" value="1"/>
</dbReference>
<dbReference type="RefSeq" id="WP_106528692.1">
    <property type="nucleotide sequence ID" value="NZ_PYAW01000002.1"/>
</dbReference>
<evidence type="ECO:0000313" key="2">
    <source>
        <dbReference type="EMBL" id="PSL48302.1"/>
    </source>
</evidence>
<reference evidence="2 3" key="1">
    <citation type="submission" date="2018-03" db="EMBL/GenBank/DDBJ databases">
        <title>Genomic Encyclopedia of Archaeal and Bacterial Type Strains, Phase II (KMG-II): from individual species to whole genera.</title>
        <authorList>
            <person name="Goeker M."/>
        </authorList>
    </citation>
    <scope>NUCLEOTIDE SEQUENCE [LARGE SCALE GENOMIC DNA]</scope>
    <source>
        <strain evidence="2 3">DSM 24859</strain>
    </source>
</reference>
<evidence type="ECO:0000259" key="1">
    <source>
        <dbReference type="Pfam" id="PF06742"/>
    </source>
</evidence>
<dbReference type="AlphaFoldDB" id="A0A2P8HQ21"/>
<dbReference type="Proteomes" id="UP000240971">
    <property type="component" value="Unassembled WGS sequence"/>
</dbReference>
<name>A0A2P8HQ21_CHINA</name>
<dbReference type="OrthoDB" id="40820at2"/>
<dbReference type="Pfam" id="PF06742">
    <property type="entry name" value="DUF1214"/>
    <property type="match status" value="1"/>
</dbReference>
<proteinExistence type="predicted"/>
<feature type="domain" description="DUF1214" evidence="1">
    <location>
        <begin position="133"/>
        <end position="242"/>
    </location>
</feature>
<dbReference type="PANTHER" id="PTHR36509:SF2">
    <property type="entry name" value="BLL3101 PROTEIN"/>
    <property type="match status" value="1"/>
</dbReference>
<dbReference type="Gene3D" id="2.60.120.600">
    <property type="entry name" value="Domain of unknown function DUF1214, C-terminal domain"/>
    <property type="match status" value="1"/>
</dbReference>
<sequence length="259" mass="29096">MHEYTKQAAPPVKKYDLSFPVYNPGAISSYSFIGLLNNLLQYSPLVPEEKGIRERFAKIGIEPGKPFDSTAYSPEILAAINDGVKSAEKELQEGTDKISNATDLFGTREMLQGNYFKRALGAAAGLFGNTKEEAIYVGIRSDKNGNFLEGKNNYIIRFPKGQTPPNKYFWSITLYELPSRFLVKNPINRYSIGDRTSGPKYDPNGDLTLYLQHYPPAKDKEPNWLPTPQGSFYYLIRIYGPGKEILNGEWKAPQPAPVK</sequence>
<gene>
    <name evidence="2" type="ORF">CLV51_1021169</name>
</gene>
<dbReference type="EMBL" id="PYAW01000002">
    <property type="protein sequence ID" value="PSL48302.1"/>
    <property type="molecule type" value="Genomic_DNA"/>
</dbReference>
<organism evidence="2 3">
    <name type="scientific">Chitinophaga niastensis</name>
    <dbReference type="NCBI Taxonomy" id="536980"/>
    <lineage>
        <taxon>Bacteria</taxon>
        <taxon>Pseudomonadati</taxon>
        <taxon>Bacteroidota</taxon>
        <taxon>Chitinophagia</taxon>
        <taxon>Chitinophagales</taxon>
        <taxon>Chitinophagaceae</taxon>
        <taxon>Chitinophaga</taxon>
    </lineage>
</organism>
<protein>
    <submittedName>
        <fullName evidence="2">Uncharacterized protein DUF1214</fullName>
    </submittedName>
</protein>
<comment type="caution">
    <text evidence="2">The sequence shown here is derived from an EMBL/GenBank/DDBJ whole genome shotgun (WGS) entry which is preliminary data.</text>
</comment>